<keyword evidence="2" id="KW-1185">Reference proteome</keyword>
<protein>
    <submittedName>
        <fullName evidence="1">Uncharacterized protein</fullName>
    </submittedName>
</protein>
<proteinExistence type="predicted"/>
<gene>
    <name evidence="1" type="ORF">BDP27DRAFT_1419740</name>
</gene>
<dbReference type="EMBL" id="JADNRY010000038">
    <property type="protein sequence ID" value="KAF9070726.1"/>
    <property type="molecule type" value="Genomic_DNA"/>
</dbReference>
<dbReference type="Proteomes" id="UP000772434">
    <property type="component" value="Unassembled WGS sequence"/>
</dbReference>
<evidence type="ECO:0000313" key="1">
    <source>
        <dbReference type="EMBL" id="KAF9070726.1"/>
    </source>
</evidence>
<name>A0A9P5U975_9AGAR</name>
<evidence type="ECO:0000313" key="2">
    <source>
        <dbReference type="Proteomes" id="UP000772434"/>
    </source>
</evidence>
<dbReference type="AlphaFoldDB" id="A0A9P5U975"/>
<reference evidence="1" key="1">
    <citation type="submission" date="2020-11" db="EMBL/GenBank/DDBJ databases">
        <authorList>
            <consortium name="DOE Joint Genome Institute"/>
            <person name="Ahrendt S."/>
            <person name="Riley R."/>
            <person name="Andreopoulos W."/>
            <person name="Labutti K."/>
            <person name="Pangilinan J."/>
            <person name="Ruiz-Duenas F.J."/>
            <person name="Barrasa J.M."/>
            <person name="Sanchez-Garcia M."/>
            <person name="Camarero S."/>
            <person name="Miyauchi S."/>
            <person name="Serrano A."/>
            <person name="Linde D."/>
            <person name="Babiker R."/>
            <person name="Drula E."/>
            <person name="Ayuso-Fernandez I."/>
            <person name="Pacheco R."/>
            <person name="Padilla G."/>
            <person name="Ferreira P."/>
            <person name="Barriuso J."/>
            <person name="Kellner H."/>
            <person name="Castanera R."/>
            <person name="Alfaro M."/>
            <person name="Ramirez L."/>
            <person name="Pisabarro A.G."/>
            <person name="Kuo A."/>
            <person name="Tritt A."/>
            <person name="Lipzen A."/>
            <person name="He G."/>
            <person name="Yan M."/>
            <person name="Ng V."/>
            <person name="Cullen D."/>
            <person name="Martin F."/>
            <person name="Rosso M.-N."/>
            <person name="Henrissat B."/>
            <person name="Hibbett D."/>
            <person name="Martinez A.T."/>
            <person name="Grigoriev I.V."/>
        </authorList>
    </citation>
    <scope>NUCLEOTIDE SEQUENCE</scope>
    <source>
        <strain evidence="1">AH 40177</strain>
    </source>
</reference>
<organism evidence="1 2">
    <name type="scientific">Rhodocollybia butyracea</name>
    <dbReference type="NCBI Taxonomy" id="206335"/>
    <lineage>
        <taxon>Eukaryota</taxon>
        <taxon>Fungi</taxon>
        <taxon>Dikarya</taxon>
        <taxon>Basidiomycota</taxon>
        <taxon>Agaricomycotina</taxon>
        <taxon>Agaricomycetes</taxon>
        <taxon>Agaricomycetidae</taxon>
        <taxon>Agaricales</taxon>
        <taxon>Marasmiineae</taxon>
        <taxon>Omphalotaceae</taxon>
        <taxon>Rhodocollybia</taxon>
    </lineage>
</organism>
<dbReference type="OrthoDB" id="3040861at2759"/>
<sequence>MPPPRIPPQWKHISVRSKTNVALHKLRELELLLFEMICTLLEPLYLEFTQSRNAFFRHDSAILPCLLSLIYNDTIGQNAFMNCLPPATLQTLFCERISCQMEEAKPFFHMSTKEFSLEFLENFDLQKDVEGYANGHLDDWMAVLNAATGGLNSETKAQDMEIGHLVMTCQAMNLHSLQCAQLPYMLGQQEHQSKLLKF</sequence>
<comment type="caution">
    <text evidence="1">The sequence shown here is derived from an EMBL/GenBank/DDBJ whole genome shotgun (WGS) entry which is preliminary data.</text>
</comment>
<accession>A0A9P5U975</accession>